<keyword evidence="11" id="KW-1185">Reference proteome</keyword>
<dbReference type="InterPro" id="IPR020058">
    <property type="entry name" value="Glu/Gln-tRNA-synth_Ib_cat-dom"/>
</dbReference>
<dbReference type="NCBIfam" id="TIGR00464">
    <property type="entry name" value="gltX_bact"/>
    <property type="match status" value="1"/>
</dbReference>
<organism evidence="10 11">
    <name type="scientific">Caerostris extrusa</name>
    <name type="common">Bark spider</name>
    <name type="synonym">Caerostris bankana</name>
    <dbReference type="NCBI Taxonomy" id="172846"/>
    <lineage>
        <taxon>Eukaryota</taxon>
        <taxon>Metazoa</taxon>
        <taxon>Ecdysozoa</taxon>
        <taxon>Arthropoda</taxon>
        <taxon>Chelicerata</taxon>
        <taxon>Arachnida</taxon>
        <taxon>Araneae</taxon>
        <taxon>Araneomorphae</taxon>
        <taxon>Entelegynae</taxon>
        <taxon>Araneoidea</taxon>
        <taxon>Araneidae</taxon>
        <taxon>Caerostris</taxon>
    </lineage>
</organism>
<dbReference type="GO" id="GO:0004818">
    <property type="term" value="F:glutamate-tRNA ligase activity"/>
    <property type="evidence" value="ECO:0007669"/>
    <property type="project" value="InterPro"/>
</dbReference>
<dbReference type="GO" id="GO:0005524">
    <property type="term" value="F:ATP binding"/>
    <property type="evidence" value="ECO:0007669"/>
    <property type="project" value="UniProtKB-KW"/>
</dbReference>
<keyword evidence="4 7" id="KW-0067">ATP-binding</keyword>
<protein>
    <submittedName>
        <fullName evidence="10">Probable glutamate--tRNA ligase, mitochondrial</fullName>
    </submittedName>
</protein>
<dbReference type="GO" id="GO:0006424">
    <property type="term" value="P:glutamyl-tRNA aminoacylation"/>
    <property type="evidence" value="ECO:0007669"/>
    <property type="project" value="InterPro"/>
</dbReference>
<evidence type="ECO:0000313" key="11">
    <source>
        <dbReference type="Proteomes" id="UP001054945"/>
    </source>
</evidence>
<keyword evidence="5 7" id="KW-0648">Protein biosynthesis</keyword>
<keyword evidence="3 7" id="KW-0547">Nucleotide-binding</keyword>
<sequence>MMNETDDDLLEDLIGVVHTVHSDCKHISERTYAENLFFALKIQIENVSKPGSREILNGMLEWSGIIPDESPEKGGHYGPYVQSERLHIYREKADLLLKSGAAYRCFCSETRLEILRKEALHTRESRGYDNKCRHLDPFEIDQLLKEGKSFTIRFKIPEGPISHSDIVFGQQTYNVSENEGDFIILKSDGFPTYHFASVVDDHLMKISHVLRGTEWLISTPKHILLYQALNWQPPKFAHLPLLTNSDRSKLSKRQESIGIEYFKDKGYSPIALLNFLGVAGGGFGRQEESVNTGSCIVDLRKLDIFNHNYLIQQLSDETSTAHLIQELRAILKKKYGKRYEKEQKNLPDSYIKKILLCYKDRMCTLNHLTEPDMEYIWTSVEWEEISEKLTSLNISPSIVAKLKNVADFLSSLPDVEFTQDNLNNNLKNMSQDLKVPFSSLMRALRVVLTAQK</sequence>
<evidence type="ECO:0000256" key="7">
    <source>
        <dbReference type="RuleBase" id="RU363037"/>
    </source>
</evidence>
<dbReference type="Pfam" id="PF19269">
    <property type="entry name" value="Anticodon_2"/>
    <property type="match status" value="1"/>
</dbReference>
<dbReference type="InterPro" id="IPR008925">
    <property type="entry name" value="aa_tRNA-synth_I_cd-bd_sf"/>
</dbReference>
<dbReference type="SUPFAM" id="SSF48163">
    <property type="entry name" value="An anticodon-binding domain of class I aminoacyl-tRNA synthetases"/>
    <property type="match status" value="1"/>
</dbReference>
<dbReference type="Pfam" id="PF00749">
    <property type="entry name" value="tRNA-synt_1c"/>
    <property type="match status" value="1"/>
</dbReference>
<evidence type="ECO:0000256" key="1">
    <source>
        <dbReference type="ARBA" id="ARBA00007894"/>
    </source>
</evidence>
<evidence type="ECO:0000256" key="3">
    <source>
        <dbReference type="ARBA" id="ARBA00022741"/>
    </source>
</evidence>
<evidence type="ECO:0000259" key="8">
    <source>
        <dbReference type="Pfam" id="PF00749"/>
    </source>
</evidence>
<evidence type="ECO:0000256" key="2">
    <source>
        <dbReference type="ARBA" id="ARBA00022598"/>
    </source>
</evidence>
<dbReference type="PANTHER" id="PTHR43311">
    <property type="entry name" value="GLUTAMATE--TRNA LIGASE"/>
    <property type="match status" value="1"/>
</dbReference>
<gene>
    <name evidence="10" type="primary">ears2</name>
    <name evidence="10" type="ORF">CEXT_491471</name>
</gene>
<dbReference type="InterPro" id="IPR014729">
    <property type="entry name" value="Rossmann-like_a/b/a_fold"/>
</dbReference>
<dbReference type="AlphaFoldDB" id="A0AAV4YH15"/>
<dbReference type="EMBL" id="BPLR01019293">
    <property type="protein sequence ID" value="GIZ05346.1"/>
    <property type="molecule type" value="Genomic_DNA"/>
</dbReference>
<dbReference type="PANTHER" id="PTHR43311:SF2">
    <property type="entry name" value="GLUTAMATE--TRNA LIGASE, MITOCHONDRIAL-RELATED"/>
    <property type="match status" value="1"/>
</dbReference>
<comment type="caution">
    <text evidence="10">The sequence shown here is derived from an EMBL/GenBank/DDBJ whole genome shotgun (WGS) entry which is preliminary data.</text>
</comment>
<feature type="domain" description="Glutamyl/glutaminyl-tRNA synthetase class Ib catalytic" evidence="8">
    <location>
        <begin position="51"/>
        <end position="291"/>
    </location>
</feature>
<dbReference type="Gene3D" id="3.40.50.620">
    <property type="entry name" value="HUPs"/>
    <property type="match status" value="1"/>
</dbReference>
<dbReference type="Proteomes" id="UP001054945">
    <property type="component" value="Unassembled WGS sequence"/>
</dbReference>
<feature type="domain" description="Aminoacyl-tRNA synthetase class I anticodon-binding" evidence="9">
    <location>
        <begin position="344"/>
        <end position="451"/>
    </location>
</feature>
<reference evidence="10 11" key="1">
    <citation type="submission" date="2021-06" db="EMBL/GenBank/DDBJ databases">
        <title>Caerostris extrusa draft genome.</title>
        <authorList>
            <person name="Kono N."/>
            <person name="Arakawa K."/>
        </authorList>
    </citation>
    <scope>NUCLEOTIDE SEQUENCE [LARGE SCALE GENOMIC DNA]</scope>
</reference>
<dbReference type="SUPFAM" id="SSF52374">
    <property type="entry name" value="Nucleotidylyl transferase"/>
    <property type="match status" value="1"/>
</dbReference>
<evidence type="ECO:0000256" key="5">
    <source>
        <dbReference type="ARBA" id="ARBA00022917"/>
    </source>
</evidence>
<proteinExistence type="inferred from homology"/>
<keyword evidence="2 7" id="KW-0436">Ligase</keyword>
<dbReference type="InterPro" id="IPR004527">
    <property type="entry name" value="Glu-tRNA-ligase_bac/mito"/>
</dbReference>
<dbReference type="InterPro" id="IPR049940">
    <property type="entry name" value="GluQ/Sye"/>
</dbReference>
<dbReference type="GO" id="GO:0000049">
    <property type="term" value="F:tRNA binding"/>
    <property type="evidence" value="ECO:0007669"/>
    <property type="project" value="InterPro"/>
</dbReference>
<comment type="similarity">
    <text evidence="1">Belongs to the class-I aminoacyl-tRNA synthetase family. Glutamate--tRNA ligase type 1 subfamily.</text>
</comment>
<accession>A0AAV4YH15</accession>
<evidence type="ECO:0000313" key="10">
    <source>
        <dbReference type="EMBL" id="GIZ05346.1"/>
    </source>
</evidence>
<dbReference type="GO" id="GO:0005739">
    <property type="term" value="C:mitochondrion"/>
    <property type="evidence" value="ECO:0007669"/>
    <property type="project" value="TreeGrafter"/>
</dbReference>
<evidence type="ECO:0000256" key="4">
    <source>
        <dbReference type="ARBA" id="ARBA00022840"/>
    </source>
</evidence>
<evidence type="ECO:0000256" key="6">
    <source>
        <dbReference type="ARBA" id="ARBA00023146"/>
    </source>
</evidence>
<evidence type="ECO:0000259" key="9">
    <source>
        <dbReference type="Pfam" id="PF19269"/>
    </source>
</evidence>
<name>A0AAV4YH15_CAEEX</name>
<keyword evidence="6 7" id="KW-0030">Aminoacyl-tRNA synthetase</keyword>
<dbReference type="InterPro" id="IPR045462">
    <property type="entry name" value="aa-tRNA-synth_I_cd-bd"/>
</dbReference>